<evidence type="ECO:0000313" key="5">
    <source>
        <dbReference type="EMBL" id="GEK47534.1"/>
    </source>
</evidence>
<dbReference type="InterPro" id="IPR018060">
    <property type="entry name" value="HTH_AraC"/>
</dbReference>
<evidence type="ECO:0000259" key="4">
    <source>
        <dbReference type="PROSITE" id="PS01124"/>
    </source>
</evidence>
<keyword evidence="1" id="KW-0805">Transcription regulation</keyword>
<dbReference type="RefSeq" id="WP_146802873.1">
    <property type="nucleotide sequence ID" value="NZ_BJUK01000017.1"/>
</dbReference>
<dbReference type="Proteomes" id="UP000321275">
    <property type="component" value="Unassembled WGS sequence"/>
</dbReference>
<gene>
    <name evidence="5" type="ORF">HPA02_18170</name>
</gene>
<dbReference type="InterPro" id="IPR009057">
    <property type="entry name" value="Homeodomain-like_sf"/>
</dbReference>
<sequence length="332" mass="36246">MRVAILVFDRCLSMEACTISDLLLMANRVALAGSSHAEAPFRVEMVSVGRRRITAAGGVELKASPATPEIDLLIVPGVDFARLEVRQGDIAVFDQEIRFIRRCFAAGVPVASVCAGAFLLAEAGLLHGRRATTAWLFAPQLARLYPDVRVDSEALMVEDGGVTTVGAFSAAADLAVHLVRRRGGAPLAQRVAGLALLAPSRESQAPYVEAPPVREREVRFSARVEQWLIHRYDEPYDLPRLAAAFHCSTRTLLRRFNREVGTTPLACLQRHRVEVAKGLLRSSSLTVAEITERVGYRDVATFCALFGRLVRLSPAAYRRQFAGDGPGDTRGR</sequence>
<dbReference type="PROSITE" id="PS00041">
    <property type="entry name" value="HTH_ARAC_FAMILY_1"/>
    <property type="match status" value="1"/>
</dbReference>
<name>A0A510X808_9GAMM</name>
<protein>
    <submittedName>
        <fullName evidence="5">AraC family transcriptional regulator</fullName>
    </submittedName>
</protein>
<dbReference type="SUPFAM" id="SSF52317">
    <property type="entry name" value="Class I glutamine amidotransferase-like"/>
    <property type="match status" value="1"/>
</dbReference>
<evidence type="ECO:0000256" key="3">
    <source>
        <dbReference type="ARBA" id="ARBA00023163"/>
    </source>
</evidence>
<organism evidence="5 6">
    <name type="scientific">Bisbaumannia pacifica</name>
    <dbReference type="NCBI Taxonomy" id="77098"/>
    <lineage>
        <taxon>Bacteria</taxon>
        <taxon>Pseudomonadati</taxon>
        <taxon>Pseudomonadota</taxon>
        <taxon>Gammaproteobacteria</taxon>
        <taxon>Oceanospirillales</taxon>
        <taxon>Halomonadaceae</taxon>
        <taxon>Bisbaumannia</taxon>
    </lineage>
</organism>
<keyword evidence="6" id="KW-1185">Reference proteome</keyword>
<dbReference type="InterPro" id="IPR002818">
    <property type="entry name" value="DJ-1/PfpI"/>
</dbReference>
<dbReference type="GO" id="GO:0043565">
    <property type="term" value="F:sequence-specific DNA binding"/>
    <property type="evidence" value="ECO:0007669"/>
    <property type="project" value="InterPro"/>
</dbReference>
<evidence type="ECO:0000256" key="2">
    <source>
        <dbReference type="ARBA" id="ARBA00023125"/>
    </source>
</evidence>
<accession>A0A510X808</accession>
<dbReference type="AlphaFoldDB" id="A0A510X808"/>
<evidence type="ECO:0000256" key="1">
    <source>
        <dbReference type="ARBA" id="ARBA00023015"/>
    </source>
</evidence>
<keyword evidence="3" id="KW-0804">Transcription</keyword>
<dbReference type="PROSITE" id="PS01124">
    <property type="entry name" value="HTH_ARAC_FAMILY_2"/>
    <property type="match status" value="1"/>
</dbReference>
<dbReference type="PANTHER" id="PTHR43130">
    <property type="entry name" value="ARAC-FAMILY TRANSCRIPTIONAL REGULATOR"/>
    <property type="match status" value="1"/>
</dbReference>
<feature type="domain" description="HTH araC/xylS-type" evidence="4">
    <location>
        <begin position="222"/>
        <end position="320"/>
    </location>
</feature>
<dbReference type="Pfam" id="PF12833">
    <property type="entry name" value="HTH_18"/>
    <property type="match status" value="1"/>
</dbReference>
<keyword evidence="2" id="KW-0238">DNA-binding</keyword>
<evidence type="ECO:0000313" key="6">
    <source>
        <dbReference type="Proteomes" id="UP000321275"/>
    </source>
</evidence>
<dbReference type="InterPro" id="IPR052158">
    <property type="entry name" value="INH-QAR"/>
</dbReference>
<proteinExistence type="predicted"/>
<dbReference type="PANTHER" id="PTHR43130:SF3">
    <property type="entry name" value="HTH-TYPE TRANSCRIPTIONAL REGULATOR RV1931C"/>
    <property type="match status" value="1"/>
</dbReference>
<dbReference type="Gene3D" id="1.10.10.60">
    <property type="entry name" value="Homeodomain-like"/>
    <property type="match status" value="1"/>
</dbReference>
<dbReference type="OrthoDB" id="9803764at2"/>
<dbReference type="SUPFAM" id="SSF46689">
    <property type="entry name" value="Homeodomain-like"/>
    <property type="match status" value="2"/>
</dbReference>
<dbReference type="InterPro" id="IPR029062">
    <property type="entry name" value="Class_I_gatase-like"/>
</dbReference>
<dbReference type="InterPro" id="IPR018062">
    <property type="entry name" value="HTH_AraC-typ_CS"/>
</dbReference>
<dbReference type="GO" id="GO:0003700">
    <property type="term" value="F:DNA-binding transcription factor activity"/>
    <property type="evidence" value="ECO:0007669"/>
    <property type="project" value="InterPro"/>
</dbReference>
<dbReference type="Pfam" id="PF01965">
    <property type="entry name" value="DJ-1_PfpI"/>
    <property type="match status" value="1"/>
</dbReference>
<dbReference type="Gene3D" id="3.40.50.880">
    <property type="match status" value="1"/>
</dbReference>
<reference evidence="5 6" key="1">
    <citation type="submission" date="2019-07" db="EMBL/GenBank/DDBJ databases">
        <title>Whole genome shotgun sequence of Halomonas pacifica NBRC 102220.</title>
        <authorList>
            <person name="Hosoyama A."/>
            <person name="Uohara A."/>
            <person name="Ohji S."/>
            <person name="Ichikawa N."/>
        </authorList>
    </citation>
    <scope>NUCLEOTIDE SEQUENCE [LARGE SCALE GENOMIC DNA]</scope>
    <source>
        <strain evidence="5 6">NBRC 102220</strain>
    </source>
</reference>
<dbReference type="EMBL" id="BJUK01000017">
    <property type="protein sequence ID" value="GEK47534.1"/>
    <property type="molecule type" value="Genomic_DNA"/>
</dbReference>
<comment type="caution">
    <text evidence="5">The sequence shown here is derived from an EMBL/GenBank/DDBJ whole genome shotgun (WGS) entry which is preliminary data.</text>
</comment>
<dbReference type="SMART" id="SM00342">
    <property type="entry name" value="HTH_ARAC"/>
    <property type="match status" value="1"/>
</dbReference>